<dbReference type="AlphaFoldDB" id="A0A6J7CT09"/>
<keyword evidence="1" id="KW-0472">Membrane</keyword>
<evidence type="ECO:0000256" key="1">
    <source>
        <dbReference type="SAM" id="Phobius"/>
    </source>
</evidence>
<feature type="transmembrane region" description="Helical" evidence="1">
    <location>
        <begin position="12"/>
        <end position="32"/>
    </location>
</feature>
<name>A0A6J7CT09_9ZZZZ</name>
<dbReference type="Pfam" id="PF06772">
    <property type="entry name" value="LtrA"/>
    <property type="match status" value="1"/>
</dbReference>
<keyword evidence="1" id="KW-1133">Transmembrane helix</keyword>
<dbReference type="InterPro" id="IPR010640">
    <property type="entry name" value="Low_temperature_requirement_A"/>
</dbReference>
<organism evidence="2">
    <name type="scientific">freshwater metagenome</name>
    <dbReference type="NCBI Taxonomy" id="449393"/>
    <lineage>
        <taxon>unclassified sequences</taxon>
        <taxon>metagenomes</taxon>
        <taxon>ecological metagenomes</taxon>
    </lineage>
</organism>
<proteinExistence type="predicted"/>
<reference evidence="2" key="1">
    <citation type="submission" date="2020-05" db="EMBL/GenBank/DDBJ databases">
        <authorList>
            <person name="Chiriac C."/>
            <person name="Salcher M."/>
            <person name="Ghai R."/>
            <person name="Kavagutti S V."/>
        </authorList>
    </citation>
    <scope>NUCLEOTIDE SEQUENCE</scope>
</reference>
<accession>A0A6J7CT09</accession>
<keyword evidence="1" id="KW-0812">Transmembrane</keyword>
<evidence type="ECO:0000313" key="2">
    <source>
        <dbReference type="EMBL" id="CAB4860936.1"/>
    </source>
</evidence>
<gene>
    <name evidence="2" type="ORF">UFOPK3376_00256</name>
</gene>
<protein>
    <submittedName>
        <fullName evidence="2">Unannotated protein</fullName>
    </submittedName>
</protein>
<dbReference type="EMBL" id="CAFBLP010000004">
    <property type="protein sequence ID" value="CAB4860936.1"/>
    <property type="molecule type" value="Genomic_DNA"/>
</dbReference>
<sequence>MVAAHDGKRTSYVELFFDLVFVFAITQLAGLLKHRHDGAGWVHVALAPPPCCTRSSAMVGLAVDPCPTGLIPTAGTP</sequence>